<evidence type="ECO:0000313" key="6">
    <source>
        <dbReference type="Proteomes" id="UP000231279"/>
    </source>
</evidence>
<dbReference type="AlphaFoldDB" id="A0A2G9HJP5"/>
<gene>
    <name evidence="5" type="ORF">CDL12_09594</name>
</gene>
<dbReference type="NCBIfam" id="TIGR01614">
    <property type="entry name" value="PME_inhib"/>
    <property type="match status" value="1"/>
</dbReference>
<dbReference type="PANTHER" id="PTHR35357:SF8">
    <property type="entry name" value="OS01G0111000 PROTEIN"/>
    <property type="match status" value="1"/>
</dbReference>
<sequence length="167" mass="18062">MKLLLTLLTLLHMHEIPQLKDQALIESTCRNTANYQLCISTLLANPKSATADVAGLGLIIVDAVKAKTEEALSAIEEMKGLHPEQRYALERCTAAYKAVLIADIPESVAALTKGVPKFADFGMSDAAWEAEICEGSFERVAETPLSGVNKDLRELAEVAKGIIKILL</sequence>
<dbReference type="OrthoDB" id="1918674at2759"/>
<accession>A0A2G9HJP5</accession>
<evidence type="ECO:0000259" key="4">
    <source>
        <dbReference type="SMART" id="SM00856"/>
    </source>
</evidence>
<dbReference type="Pfam" id="PF04043">
    <property type="entry name" value="PMEI"/>
    <property type="match status" value="1"/>
</dbReference>
<protein>
    <recommendedName>
        <fullName evidence="4">Pectinesterase inhibitor domain-containing protein</fullName>
    </recommendedName>
</protein>
<organism evidence="5 6">
    <name type="scientific">Handroanthus impetiginosus</name>
    <dbReference type="NCBI Taxonomy" id="429701"/>
    <lineage>
        <taxon>Eukaryota</taxon>
        <taxon>Viridiplantae</taxon>
        <taxon>Streptophyta</taxon>
        <taxon>Embryophyta</taxon>
        <taxon>Tracheophyta</taxon>
        <taxon>Spermatophyta</taxon>
        <taxon>Magnoliopsida</taxon>
        <taxon>eudicotyledons</taxon>
        <taxon>Gunneridae</taxon>
        <taxon>Pentapetalae</taxon>
        <taxon>asterids</taxon>
        <taxon>lamiids</taxon>
        <taxon>Lamiales</taxon>
        <taxon>Bignoniaceae</taxon>
        <taxon>Crescentiina</taxon>
        <taxon>Tabebuia alliance</taxon>
        <taxon>Handroanthus</taxon>
    </lineage>
</organism>
<proteinExistence type="inferred from homology"/>
<keyword evidence="6" id="KW-1185">Reference proteome</keyword>
<name>A0A2G9HJP5_9LAMI</name>
<dbReference type="GO" id="GO:0004857">
    <property type="term" value="F:enzyme inhibitor activity"/>
    <property type="evidence" value="ECO:0007669"/>
    <property type="project" value="InterPro"/>
</dbReference>
<reference evidence="6" key="1">
    <citation type="journal article" date="2018" name="Gigascience">
        <title>Genome assembly of the Pink Ipe (Handroanthus impetiginosus, Bignoniaceae), a highly valued, ecologically keystone Neotropical timber forest tree.</title>
        <authorList>
            <person name="Silva-Junior O.B."/>
            <person name="Grattapaglia D."/>
            <person name="Novaes E."/>
            <person name="Collevatti R.G."/>
        </authorList>
    </citation>
    <scope>NUCLEOTIDE SEQUENCE [LARGE SCALE GENOMIC DNA]</scope>
    <source>
        <strain evidence="6">cv. UFG-1</strain>
    </source>
</reference>
<dbReference type="Proteomes" id="UP000231279">
    <property type="component" value="Unassembled WGS sequence"/>
</dbReference>
<dbReference type="SMART" id="SM00856">
    <property type="entry name" value="PMEI"/>
    <property type="match status" value="1"/>
</dbReference>
<comment type="caution">
    <text evidence="5">The sequence shown here is derived from an EMBL/GenBank/DDBJ whole genome shotgun (WGS) entry which is preliminary data.</text>
</comment>
<keyword evidence="1" id="KW-0732">Signal</keyword>
<keyword evidence="2" id="KW-1015">Disulfide bond</keyword>
<dbReference type="EMBL" id="NKXS01001612">
    <property type="protein sequence ID" value="PIN17749.1"/>
    <property type="molecule type" value="Genomic_DNA"/>
</dbReference>
<dbReference type="PANTHER" id="PTHR35357">
    <property type="entry name" value="OS02G0537100 PROTEIN"/>
    <property type="match status" value="1"/>
</dbReference>
<dbReference type="CDD" id="cd15796">
    <property type="entry name" value="CIF_like"/>
    <property type="match status" value="1"/>
</dbReference>
<dbReference type="InterPro" id="IPR006501">
    <property type="entry name" value="Pectinesterase_inhib_dom"/>
</dbReference>
<dbReference type="InterPro" id="IPR034087">
    <property type="entry name" value="C/VIF1"/>
</dbReference>
<dbReference type="SUPFAM" id="SSF101148">
    <property type="entry name" value="Plant invertase/pectin methylesterase inhibitor"/>
    <property type="match status" value="1"/>
</dbReference>
<evidence type="ECO:0000256" key="1">
    <source>
        <dbReference type="ARBA" id="ARBA00022729"/>
    </source>
</evidence>
<evidence type="ECO:0000313" key="5">
    <source>
        <dbReference type="EMBL" id="PIN17749.1"/>
    </source>
</evidence>
<dbReference type="STRING" id="429701.A0A2G9HJP5"/>
<evidence type="ECO:0000256" key="3">
    <source>
        <dbReference type="ARBA" id="ARBA00038471"/>
    </source>
</evidence>
<dbReference type="FunFam" id="1.20.140.40:FF:000009">
    <property type="entry name" value="Invertase/pectin methylesterase inhibitor family protein"/>
    <property type="match status" value="1"/>
</dbReference>
<comment type="similarity">
    <text evidence="3">Belongs to the PMEI family.</text>
</comment>
<evidence type="ECO:0000256" key="2">
    <source>
        <dbReference type="ARBA" id="ARBA00023157"/>
    </source>
</evidence>
<dbReference type="Gene3D" id="1.20.140.40">
    <property type="entry name" value="Invertase/pectin methylesterase inhibitor family protein"/>
    <property type="match status" value="1"/>
</dbReference>
<feature type="domain" description="Pectinesterase inhibitor" evidence="4">
    <location>
        <begin position="20"/>
        <end position="162"/>
    </location>
</feature>
<dbReference type="InterPro" id="IPR035513">
    <property type="entry name" value="Invertase/methylesterase_inhib"/>
</dbReference>